<dbReference type="AlphaFoldDB" id="A0A1L9RBB5"/>
<sequence>MHSITSGLSNPTIKPFTTLESLQTDAQKVLSTTNNQYILLLNTPPSILDLLTNDKAALSSISFRLTYEQSTSLLKLVPSYTHRAIAARLSTTIDRLCIAPASPKTTLSGR</sequence>
<dbReference type="RefSeq" id="XP_040685892.1">
    <property type="nucleotide sequence ID" value="XM_040832129.1"/>
</dbReference>
<accession>A0A1L9RBB5</accession>
<name>A0A1L9RBB5_ASPWE</name>
<evidence type="ECO:0000313" key="1">
    <source>
        <dbReference type="EMBL" id="OJJ32215.1"/>
    </source>
</evidence>
<reference evidence="2" key="1">
    <citation type="journal article" date="2017" name="Genome Biol.">
        <title>Comparative genomics reveals high biological diversity and specific adaptations in the industrially and medically important fungal genus Aspergillus.</title>
        <authorList>
            <person name="de Vries R.P."/>
            <person name="Riley R."/>
            <person name="Wiebenga A."/>
            <person name="Aguilar-Osorio G."/>
            <person name="Amillis S."/>
            <person name="Uchima C.A."/>
            <person name="Anderluh G."/>
            <person name="Asadollahi M."/>
            <person name="Askin M."/>
            <person name="Barry K."/>
            <person name="Battaglia E."/>
            <person name="Bayram O."/>
            <person name="Benocci T."/>
            <person name="Braus-Stromeyer S.A."/>
            <person name="Caldana C."/>
            <person name="Canovas D."/>
            <person name="Cerqueira G.C."/>
            <person name="Chen F."/>
            <person name="Chen W."/>
            <person name="Choi C."/>
            <person name="Clum A."/>
            <person name="Dos Santos R.A."/>
            <person name="Damasio A.R."/>
            <person name="Diallinas G."/>
            <person name="Emri T."/>
            <person name="Fekete E."/>
            <person name="Flipphi M."/>
            <person name="Freyberg S."/>
            <person name="Gallo A."/>
            <person name="Gournas C."/>
            <person name="Habgood R."/>
            <person name="Hainaut M."/>
            <person name="Harispe M.L."/>
            <person name="Henrissat B."/>
            <person name="Hilden K.S."/>
            <person name="Hope R."/>
            <person name="Hossain A."/>
            <person name="Karabika E."/>
            <person name="Karaffa L."/>
            <person name="Karanyi Z."/>
            <person name="Krasevec N."/>
            <person name="Kuo A."/>
            <person name="Kusch H."/>
            <person name="LaButti K."/>
            <person name="Lagendijk E.L."/>
            <person name="Lapidus A."/>
            <person name="Levasseur A."/>
            <person name="Lindquist E."/>
            <person name="Lipzen A."/>
            <person name="Logrieco A.F."/>
            <person name="MacCabe A."/>
            <person name="Maekelae M.R."/>
            <person name="Malavazi I."/>
            <person name="Melin P."/>
            <person name="Meyer V."/>
            <person name="Mielnichuk N."/>
            <person name="Miskei M."/>
            <person name="Molnar A.P."/>
            <person name="Mule G."/>
            <person name="Ngan C.Y."/>
            <person name="Orejas M."/>
            <person name="Orosz E."/>
            <person name="Ouedraogo J.P."/>
            <person name="Overkamp K.M."/>
            <person name="Park H.-S."/>
            <person name="Perrone G."/>
            <person name="Piumi F."/>
            <person name="Punt P.J."/>
            <person name="Ram A.F."/>
            <person name="Ramon A."/>
            <person name="Rauscher S."/>
            <person name="Record E."/>
            <person name="Riano-Pachon D.M."/>
            <person name="Robert V."/>
            <person name="Roehrig J."/>
            <person name="Ruller R."/>
            <person name="Salamov A."/>
            <person name="Salih N.S."/>
            <person name="Samson R.A."/>
            <person name="Sandor E."/>
            <person name="Sanguinetti M."/>
            <person name="Schuetze T."/>
            <person name="Sepcic K."/>
            <person name="Shelest E."/>
            <person name="Sherlock G."/>
            <person name="Sophianopoulou V."/>
            <person name="Squina F.M."/>
            <person name="Sun H."/>
            <person name="Susca A."/>
            <person name="Todd R.B."/>
            <person name="Tsang A."/>
            <person name="Unkles S.E."/>
            <person name="van de Wiele N."/>
            <person name="van Rossen-Uffink D."/>
            <person name="Oliveira J.V."/>
            <person name="Vesth T.C."/>
            <person name="Visser J."/>
            <person name="Yu J.-H."/>
            <person name="Zhou M."/>
            <person name="Andersen M.R."/>
            <person name="Archer D.B."/>
            <person name="Baker S.E."/>
            <person name="Benoit I."/>
            <person name="Brakhage A.A."/>
            <person name="Braus G.H."/>
            <person name="Fischer R."/>
            <person name="Frisvad J.C."/>
            <person name="Goldman G.H."/>
            <person name="Houbraken J."/>
            <person name="Oakley B."/>
            <person name="Pocsi I."/>
            <person name="Scazzocchio C."/>
            <person name="Seiboth B."/>
            <person name="vanKuyk P.A."/>
            <person name="Wortman J."/>
            <person name="Dyer P.S."/>
            <person name="Grigoriev I.V."/>
        </authorList>
    </citation>
    <scope>NUCLEOTIDE SEQUENCE [LARGE SCALE GENOMIC DNA]</scope>
    <source>
        <strain evidence="2">DTO 134E9</strain>
    </source>
</reference>
<keyword evidence="2" id="KW-1185">Reference proteome</keyword>
<dbReference type="OrthoDB" id="76567at2759"/>
<gene>
    <name evidence="1" type="ORF">ASPWEDRAFT_186425</name>
</gene>
<proteinExistence type="predicted"/>
<protein>
    <submittedName>
        <fullName evidence="1">Uncharacterized protein</fullName>
    </submittedName>
</protein>
<organism evidence="1 2">
    <name type="scientific">Aspergillus wentii DTO 134E9</name>
    <dbReference type="NCBI Taxonomy" id="1073089"/>
    <lineage>
        <taxon>Eukaryota</taxon>
        <taxon>Fungi</taxon>
        <taxon>Dikarya</taxon>
        <taxon>Ascomycota</taxon>
        <taxon>Pezizomycotina</taxon>
        <taxon>Eurotiomycetes</taxon>
        <taxon>Eurotiomycetidae</taxon>
        <taxon>Eurotiales</taxon>
        <taxon>Aspergillaceae</taxon>
        <taxon>Aspergillus</taxon>
        <taxon>Aspergillus subgen. Cremei</taxon>
    </lineage>
</organism>
<dbReference type="EMBL" id="KV878215">
    <property type="protein sequence ID" value="OJJ32215.1"/>
    <property type="molecule type" value="Genomic_DNA"/>
</dbReference>
<dbReference type="STRING" id="1073089.A0A1L9RBB5"/>
<dbReference type="VEuPathDB" id="FungiDB:ASPWEDRAFT_186425"/>
<dbReference type="Proteomes" id="UP000184383">
    <property type="component" value="Unassembled WGS sequence"/>
</dbReference>
<evidence type="ECO:0000313" key="2">
    <source>
        <dbReference type="Proteomes" id="UP000184383"/>
    </source>
</evidence>
<dbReference type="GeneID" id="63747977"/>